<keyword evidence="3" id="KW-1185">Reference proteome</keyword>
<dbReference type="EMBL" id="ML178818">
    <property type="protein sequence ID" value="TFL04583.1"/>
    <property type="molecule type" value="Genomic_DNA"/>
</dbReference>
<dbReference type="Proteomes" id="UP000305067">
    <property type="component" value="Unassembled WGS sequence"/>
</dbReference>
<dbReference type="STRING" id="1884261.A0A5C3QRJ9"/>
<evidence type="ECO:0000313" key="3">
    <source>
        <dbReference type="Proteomes" id="UP000305067"/>
    </source>
</evidence>
<reference evidence="2 3" key="1">
    <citation type="journal article" date="2019" name="Nat. Ecol. Evol.">
        <title>Megaphylogeny resolves global patterns of mushroom evolution.</title>
        <authorList>
            <person name="Varga T."/>
            <person name="Krizsan K."/>
            <person name="Foldi C."/>
            <person name="Dima B."/>
            <person name="Sanchez-Garcia M."/>
            <person name="Sanchez-Ramirez S."/>
            <person name="Szollosi G.J."/>
            <person name="Szarkandi J.G."/>
            <person name="Papp V."/>
            <person name="Albert L."/>
            <person name="Andreopoulos W."/>
            <person name="Angelini C."/>
            <person name="Antonin V."/>
            <person name="Barry K.W."/>
            <person name="Bougher N.L."/>
            <person name="Buchanan P."/>
            <person name="Buyck B."/>
            <person name="Bense V."/>
            <person name="Catcheside P."/>
            <person name="Chovatia M."/>
            <person name="Cooper J."/>
            <person name="Damon W."/>
            <person name="Desjardin D."/>
            <person name="Finy P."/>
            <person name="Geml J."/>
            <person name="Haridas S."/>
            <person name="Hughes K."/>
            <person name="Justo A."/>
            <person name="Karasinski D."/>
            <person name="Kautmanova I."/>
            <person name="Kiss B."/>
            <person name="Kocsube S."/>
            <person name="Kotiranta H."/>
            <person name="LaButti K.M."/>
            <person name="Lechner B.E."/>
            <person name="Liimatainen K."/>
            <person name="Lipzen A."/>
            <person name="Lukacs Z."/>
            <person name="Mihaltcheva S."/>
            <person name="Morgado L.N."/>
            <person name="Niskanen T."/>
            <person name="Noordeloos M.E."/>
            <person name="Ohm R.A."/>
            <person name="Ortiz-Santana B."/>
            <person name="Ovrebo C."/>
            <person name="Racz N."/>
            <person name="Riley R."/>
            <person name="Savchenko A."/>
            <person name="Shiryaev A."/>
            <person name="Soop K."/>
            <person name="Spirin V."/>
            <person name="Szebenyi C."/>
            <person name="Tomsovsky M."/>
            <person name="Tulloss R.E."/>
            <person name="Uehling J."/>
            <person name="Grigoriev I.V."/>
            <person name="Vagvolgyi C."/>
            <person name="Papp T."/>
            <person name="Martin F.M."/>
            <person name="Miettinen O."/>
            <person name="Hibbett D.S."/>
            <person name="Nagy L.G."/>
        </authorList>
    </citation>
    <scope>NUCLEOTIDE SEQUENCE [LARGE SCALE GENOMIC DNA]</scope>
    <source>
        <strain evidence="2 3">CBS 309.79</strain>
    </source>
</reference>
<dbReference type="OrthoDB" id="3265169at2759"/>
<feature type="domain" description="DUF6699" evidence="1">
    <location>
        <begin position="3"/>
        <end position="117"/>
    </location>
</feature>
<sequence>MVQVAFTPITHRTRLFSKRLPWFLDITSTNPNGLHLYDLLHQMHLALQQPITWKDYYNKVLSEENRMELNKAYTRRCREVGGMMGEEAEKAMLARGVLRVDYLGGEFWFEGLVRGRGGVWEMKMSKGRRGP</sequence>
<organism evidence="2 3">
    <name type="scientific">Pterulicium gracile</name>
    <dbReference type="NCBI Taxonomy" id="1884261"/>
    <lineage>
        <taxon>Eukaryota</taxon>
        <taxon>Fungi</taxon>
        <taxon>Dikarya</taxon>
        <taxon>Basidiomycota</taxon>
        <taxon>Agaricomycotina</taxon>
        <taxon>Agaricomycetes</taxon>
        <taxon>Agaricomycetidae</taxon>
        <taxon>Agaricales</taxon>
        <taxon>Pleurotineae</taxon>
        <taxon>Pterulaceae</taxon>
        <taxon>Pterulicium</taxon>
    </lineage>
</organism>
<name>A0A5C3QRJ9_9AGAR</name>
<accession>A0A5C3QRJ9</accession>
<proteinExistence type="predicted"/>
<gene>
    <name evidence="2" type="ORF">BDV98DRAFT_502315</name>
</gene>
<protein>
    <recommendedName>
        <fullName evidence="1">DUF6699 domain-containing protein</fullName>
    </recommendedName>
</protein>
<evidence type="ECO:0000313" key="2">
    <source>
        <dbReference type="EMBL" id="TFL04583.1"/>
    </source>
</evidence>
<dbReference type="AlphaFoldDB" id="A0A5C3QRJ9"/>
<dbReference type="Pfam" id="PF20415">
    <property type="entry name" value="DUF6699"/>
    <property type="match status" value="1"/>
</dbReference>
<dbReference type="InterPro" id="IPR046522">
    <property type="entry name" value="DUF6699"/>
</dbReference>
<evidence type="ECO:0000259" key="1">
    <source>
        <dbReference type="Pfam" id="PF20415"/>
    </source>
</evidence>